<protein>
    <submittedName>
        <fullName evidence="3">Transglutaminase-like superfamily protein</fullName>
    </submittedName>
</protein>
<gene>
    <name evidence="3" type="ORF">SAMN05216464_104145</name>
</gene>
<sequence>MKFKLIFACILFFCAGTLKAQTAKEKQFATFAQRQDSLFNQAYQKRDAKTYEKLLAASLKEYNNLSDSVKKDFSGYYMNSFYNLCCTYSLLNKKQQALDYLEKTIKEGYYDYAHIQADADLDNIRNEARFKTLVLSTREIGDYMYILNKGGKYNLSDKREIPKFTYQSADNPHLVSLRKAFKLDSVAGTGNDASKIINLLHWVHNIIPHDGGHGNPEVMNAMNMIAVCKKDNRGLNCRGLATVLNECYLSLGIKSRLVTCLPKDSLGIDLDCHVINTVYVNSLKKWIWIDPTNDAYVMNEKGDLLGIEEVRERLVNGKQLIINPDANWNHKQSVVIENYLYYYMAKNLYMLECPLNSEYDLETKVKDKKLAYVTLLPLDYFKQSPDKSEHTNALNGAIFTYYKTNNPTNFWQVPAAESIAKTK</sequence>
<dbReference type="InterPro" id="IPR038765">
    <property type="entry name" value="Papain-like_cys_pep_sf"/>
</dbReference>
<dbReference type="SUPFAM" id="SSF54001">
    <property type="entry name" value="Cysteine proteinases"/>
    <property type="match status" value="1"/>
</dbReference>
<dbReference type="EMBL" id="FNAI01000004">
    <property type="protein sequence ID" value="SDE15225.1"/>
    <property type="molecule type" value="Genomic_DNA"/>
</dbReference>
<feature type="chain" id="PRO_5011534607" evidence="1">
    <location>
        <begin position="21"/>
        <end position="423"/>
    </location>
</feature>
<feature type="domain" description="Transglutaminase-like" evidence="2">
    <location>
        <begin position="185"/>
        <end position="291"/>
    </location>
</feature>
<evidence type="ECO:0000259" key="2">
    <source>
        <dbReference type="Pfam" id="PF01841"/>
    </source>
</evidence>
<evidence type="ECO:0000313" key="3">
    <source>
        <dbReference type="EMBL" id="SDE15225.1"/>
    </source>
</evidence>
<dbReference type="Gene3D" id="3.10.620.30">
    <property type="match status" value="1"/>
</dbReference>
<dbReference type="NCBIfam" id="NF047558">
    <property type="entry name" value="TPR_END_plus"/>
    <property type="match status" value="1"/>
</dbReference>
<evidence type="ECO:0000313" key="4">
    <source>
        <dbReference type="Proteomes" id="UP000199072"/>
    </source>
</evidence>
<dbReference type="RefSeq" id="WP_240315219.1">
    <property type="nucleotide sequence ID" value="NZ_FNAI01000004.1"/>
</dbReference>
<dbReference type="AlphaFoldDB" id="A0A1G7AMI4"/>
<dbReference type="InterPro" id="IPR002931">
    <property type="entry name" value="Transglutaminase-like"/>
</dbReference>
<accession>A0A1G7AMI4</accession>
<proteinExistence type="predicted"/>
<dbReference type="Proteomes" id="UP000199072">
    <property type="component" value="Unassembled WGS sequence"/>
</dbReference>
<name>A0A1G7AMI4_9SPHI</name>
<dbReference type="Pfam" id="PF01841">
    <property type="entry name" value="Transglut_core"/>
    <property type="match status" value="1"/>
</dbReference>
<keyword evidence="1" id="KW-0732">Signal</keyword>
<evidence type="ECO:0000256" key="1">
    <source>
        <dbReference type="SAM" id="SignalP"/>
    </source>
</evidence>
<reference evidence="3 4" key="1">
    <citation type="submission" date="2016-10" db="EMBL/GenBank/DDBJ databases">
        <authorList>
            <person name="de Groot N.N."/>
        </authorList>
    </citation>
    <scope>NUCLEOTIDE SEQUENCE [LARGE SCALE GENOMIC DNA]</scope>
    <source>
        <strain evidence="3 4">47C3B</strain>
    </source>
</reference>
<keyword evidence="4" id="KW-1185">Reference proteome</keyword>
<organism evidence="3 4">
    <name type="scientific">Mucilaginibacter pineti</name>
    <dbReference type="NCBI Taxonomy" id="1391627"/>
    <lineage>
        <taxon>Bacteria</taxon>
        <taxon>Pseudomonadati</taxon>
        <taxon>Bacteroidota</taxon>
        <taxon>Sphingobacteriia</taxon>
        <taxon>Sphingobacteriales</taxon>
        <taxon>Sphingobacteriaceae</taxon>
        <taxon>Mucilaginibacter</taxon>
    </lineage>
</organism>
<dbReference type="STRING" id="1391627.SAMN05216464_104145"/>
<feature type="signal peptide" evidence="1">
    <location>
        <begin position="1"/>
        <end position="20"/>
    </location>
</feature>